<feature type="region of interest" description="Disordered" evidence="1">
    <location>
        <begin position="92"/>
        <end position="119"/>
    </location>
</feature>
<evidence type="ECO:0000313" key="5">
    <source>
        <dbReference type="RefSeq" id="XP_022316380.1"/>
    </source>
</evidence>
<organism evidence="4 5">
    <name type="scientific">Crassostrea virginica</name>
    <name type="common">Eastern oyster</name>
    <dbReference type="NCBI Taxonomy" id="6565"/>
    <lineage>
        <taxon>Eukaryota</taxon>
        <taxon>Metazoa</taxon>
        <taxon>Spiralia</taxon>
        <taxon>Lophotrochozoa</taxon>
        <taxon>Mollusca</taxon>
        <taxon>Bivalvia</taxon>
        <taxon>Autobranchia</taxon>
        <taxon>Pteriomorphia</taxon>
        <taxon>Ostreida</taxon>
        <taxon>Ostreoidea</taxon>
        <taxon>Ostreidae</taxon>
        <taxon>Crassostrea</taxon>
    </lineage>
</organism>
<feature type="compositionally biased region" description="Low complexity" evidence="1">
    <location>
        <begin position="199"/>
        <end position="219"/>
    </location>
</feature>
<accession>A0A8B8CKU0</accession>
<keyword evidence="2" id="KW-0472">Membrane</keyword>
<reference evidence="5" key="1">
    <citation type="submission" date="2025-08" db="UniProtKB">
        <authorList>
            <consortium name="RefSeq"/>
        </authorList>
    </citation>
    <scope>IDENTIFICATION</scope>
    <source>
        <tissue evidence="5">Whole sample</tissue>
    </source>
</reference>
<protein>
    <submittedName>
        <fullName evidence="5">Protein IWS1 homolog isoform X2</fullName>
    </submittedName>
</protein>
<evidence type="ECO:0000313" key="4">
    <source>
        <dbReference type="Proteomes" id="UP000694844"/>
    </source>
</evidence>
<feature type="signal peptide" evidence="3">
    <location>
        <begin position="1"/>
        <end position="22"/>
    </location>
</feature>
<proteinExistence type="predicted"/>
<dbReference type="GeneID" id="111120034"/>
<name>A0A8B8CKU0_CRAVI</name>
<feature type="compositionally biased region" description="Polar residues" evidence="1">
    <location>
        <begin position="100"/>
        <end position="111"/>
    </location>
</feature>
<evidence type="ECO:0000256" key="1">
    <source>
        <dbReference type="SAM" id="MobiDB-lite"/>
    </source>
</evidence>
<dbReference type="Proteomes" id="UP000694844">
    <property type="component" value="Chromosome 2"/>
</dbReference>
<feature type="compositionally biased region" description="Basic and acidic residues" evidence="1">
    <location>
        <begin position="230"/>
        <end position="243"/>
    </location>
</feature>
<feature type="compositionally biased region" description="Basic and acidic residues" evidence="1">
    <location>
        <begin position="318"/>
        <end position="330"/>
    </location>
</feature>
<evidence type="ECO:0000256" key="2">
    <source>
        <dbReference type="SAM" id="Phobius"/>
    </source>
</evidence>
<feature type="compositionally biased region" description="Basic and acidic residues" evidence="1">
    <location>
        <begin position="254"/>
        <end position="274"/>
    </location>
</feature>
<feature type="region of interest" description="Disordered" evidence="1">
    <location>
        <begin position="160"/>
        <end position="395"/>
    </location>
</feature>
<feature type="transmembrane region" description="Helical" evidence="2">
    <location>
        <begin position="32"/>
        <end position="53"/>
    </location>
</feature>
<keyword evidence="4" id="KW-1185">Reference proteome</keyword>
<keyword evidence="3" id="KW-0732">Signal</keyword>
<feature type="chain" id="PRO_5034419436" evidence="3">
    <location>
        <begin position="23"/>
        <end position="500"/>
    </location>
</feature>
<sequence>MDYTFDPRLLVWGLLFLPGVSALEDGVGGIIGSTIAAGLMLVAIIIVGAILCYRNTSFNEPIRPRHRKPAPKPKYDMNGNAPNGIPLQTRVPNGFAGTPHGTQRSNRSRQIGSHRGAPGPLRFAVAPPGLYRSMMAPYFMHPPYQQVIYIDESDDESLVRSTMREHKKKYRRSYFSASKDASSKIEIKGGTGHKHTHLSHLSGTPSSSTESSIAWSIRSQTRKEKPKNRITKDDRERDSERHSRSSSTASYPKPKWEVESAEEQIKLSDEETGKKSPPRKRSKSPEKQKTPRPRSRSRSPENAVPLRQSVKQETLTRVSKESNDETRQIDDIFSSVHAEASPGDIIFRESEGSPKQTTPRKSYSEEERREEEEPFTSEYAKVIKPSQKIRESTRSSMEDSGALYASVIKPTSVEYDGSRDNPLRQSMSNTLEDIIQGRHDGKPSEFDKVTTRRKRIHKLKKFQNTLENLTAFLNRSDVIFLQEGCSGLSTSVKVHQTLQR</sequence>
<gene>
    <name evidence="5" type="primary">LOC111120034</name>
</gene>
<keyword evidence="2" id="KW-1133">Transmembrane helix</keyword>
<dbReference type="RefSeq" id="XP_022316380.1">
    <property type="nucleotide sequence ID" value="XM_022460672.1"/>
</dbReference>
<evidence type="ECO:0000256" key="3">
    <source>
        <dbReference type="SAM" id="SignalP"/>
    </source>
</evidence>
<keyword evidence="2" id="KW-0812">Transmembrane</keyword>
<dbReference type="AlphaFoldDB" id="A0A8B8CKU0"/>